<evidence type="ECO:0000313" key="4">
    <source>
        <dbReference type="RefSeq" id="XP_034115013.2"/>
    </source>
</evidence>
<sequence length="829" mass="91334">MNNVHSAFVGGQKRRLSESECGSSKQADAPHQQTIGQEGQVQQQQQQEQPERKQRKKEQQTQDDDHEERHEHNLLDLCDELLYEIFQYLDSSSIMAMMLCSPRFESLLLDHRFWHNIDLSSAPLPLGILEEILGRATEKTRIIKICGPPSSQHVAGEFKQFTCTLTSVFPKVATHLEVLELVGVSLDFEYIHISEFPASLKRLTLKDCSVKVGDHVKSIFHTIEKHLVVLEDLSIEDNNWFEPYYIMALSKLPALRRLSLKGCQMMCKFVPYGSMAARFGFSKLEVLDLRLTPINNGDLQCFSAVETLRELLLESPPNMPQGPPLLMKSDVPSSSQPDSHKALSDDEPSTSRAAMEHLRKYAQCNAQPTAATTTDATKPPSDTFQSDNCNERKENNSEARATSRTTMRLRCLIPESDDEDTSSTSASSSDKSDNTTTQSNGHSSDASLSVQPPNLVVIALPSLDPARTAAAVAANINASANANDNAPAENPENAEAAAGPGEAAPAMPRAFIHVENNPPADYPRDPVIASLLEHVVERIQIQIHDNNPAHSRFLPRRDQVIFMNPHLMSDTGGRGAGGNGAGTAPGAGGEAGAGAGAGAGGGGMANVFLPRRHRFQPRGNFEQVVGHPMFWNVLDPLDRDYARRMRSRPQGPTMALSNYISDRAVYSFGRAENPVQPDVVWIRNSNRSPNTRLERISLRNYTHITNYTLEHLVQCSPNLVYIDVSGTGVTLLGVRMFKRQKPNCEVIATHLTVTSTEQPSTVNDTAPETETEPGTETEKQPAPDQTEEKNVENAKPEEQAQAPSEANNDNSIDNDEQQPLQQQSPAQQQ</sequence>
<feature type="domain" description="F-box" evidence="2">
    <location>
        <begin position="71"/>
        <end position="117"/>
    </location>
</feature>
<evidence type="ECO:0000256" key="1">
    <source>
        <dbReference type="SAM" id="MobiDB-lite"/>
    </source>
</evidence>
<feature type="compositionally biased region" description="Basic and acidic residues" evidence="1">
    <location>
        <begin position="776"/>
        <end position="798"/>
    </location>
</feature>
<feature type="compositionally biased region" description="Low complexity" evidence="1">
    <location>
        <begin position="368"/>
        <end position="383"/>
    </location>
</feature>
<feature type="compositionally biased region" description="Low complexity" evidence="1">
    <location>
        <begin position="422"/>
        <end position="439"/>
    </location>
</feature>
<dbReference type="SMART" id="SM00256">
    <property type="entry name" value="FBOX"/>
    <property type="match status" value="1"/>
</dbReference>
<dbReference type="PROSITE" id="PS50181">
    <property type="entry name" value="FBOX"/>
    <property type="match status" value="1"/>
</dbReference>
<dbReference type="InterPro" id="IPR036047">
    <property type="entry name" value="F-box-like_dom_sf"/>
</dbReference>
<dbReference type="Gene3D" id="3.80.10.10">
    <property type="entry name" value="Ribonuclease Inhibitor"/>
    <property type="match status" value="2"/>
</dbReference>
<dbReference type="CDD" id="cd09917">
    <property type="entry name" value="F-box_SF"/>
    <property type="match status" value="1"/>
</dbReference>
<dbReference type="PANTHER" id="PTHR14596">
    <property type="entry name" value="ZINC FINGER PROTEIN"/>
    <property type="match status" value="1"/>
</dbReference>
<keyword evidence="3" id="KW-1185">Reference proteome</keyword>
<gene>
    <name evidence="4" type="primary">LOC117575041</name>
</gene>
<dbReference type="OrthoDB" id="9856535at2759"/>
<name>A0A6P8XPG5_DROAB</name>
<evidence type="ECO:0000259" key="2">
    <source>
        <dbReference type="PROSITE" id="PS50181"/>
    </source>
</evidence>
<dbReference type="PANTHER" id="PTHR14596:SF72">
    <property type="entry name" value="ZINC FINGER PROTEIN MSN2-RELATED"/>
    <property type="match status" value="1"/>
</dbReference>
<dbReference type="SUPFAM" id="SSF52047">
    <property type="entry name" value="RNI-like"/>
    <property type="match status" value="1"/>
</dbReference>
<feature type="region of interest" description="Disordered" evidence="1">
    <location>
        <begin position="314"/>
        <end position="352"/>
    </location>
</feature>
<feature type="region of interest" description="Disordered" evidence="1">
    <location>
        <begin position="1"/>
        <end position="70"/>
    </location>
</feature>
<dbReference type="Pfam" id="PF00646">
    <property type="entry name" value="F-box"/>
    <property type="match status" value="1"/>
</dbReference>
<dbReference type="RefSeq" id="XP_034115013.2">
    <property type="nucleotide sequence ID" value="XM_034259122.2"/>
</dbReference>
<organism evidence="3 4">
    <name type="scientific">Drosophila albomicans</name>
    <name type="common">Fruit fly</name>
    <dbReference type="NCBI Taxonomy" id="7291"/>
    <lineage>
        <taxon>Eukaryota</taxon>
        <taxon>Metazoa</taxon>
        <taxon>Ecdysozoa</taxon>
        <taxon>Arthropoda</taxon>
        <taxon>Hexapoda</taxon>
        <taxon>Insecta</taxon>
        <taxon>Pterygota</taxon>
        <taxon>Neoptera</taxon>
        <taxon>Endopterygota</taxon>
        <taxon>Diptera</taxon>
        <taxon>Brachycera</taxon>
        <taxon>Muscomorpha</taxon>
        <taxon>Ephydroidea</taxon>
        <taxon>Drosophilidae</taxon>
        <taxon>Drosophila</taxon>
    </lineage>
</organism>
<dbReference type="Proteomes" id="UP000515160">
    <property type="component" value="Chromosome 2R"/>
</dbReference>
<feature type="compositionally biased region" description="Basic and acidic residues" evidence="1">
    <location>
        <begin position="49"/>
        <end position="60"/>
    </location>
</feature>
<feature type="region of interest" description="Disordered" evidence="1">
    <location>
        <begin position="367"/>
        <end position="449"/>
    </location>
</feature>
<feature type="compositionally biased region" description="Polar residues" evidence="1">
    <location>
        <begin position="440"/>
        <end position="449"/>
    </location>
</feature>
<evidence type="ECO:0000313" key="3">
    <source>
        <dbReference type="Proteomes" id="UP000515160"/>
    </source>
</evidence>
<dbReference type="GO" id="GO:0000987">
    <property type="term" value="F:cis-regulatory region sequence-specific DNA binding"/>
    <property type="evidence" value="ECO:0007669"/>
    <property type="project" value="TreeGrafter"/>
</dbReference>
<dbReference type="AlphaFoldDB" id="A0A6P8XPG5"/>
<dbReference type="GO" id="GO:0005634">
    <property type="term" value="C:nucleus"/>
    <property type="evidence" value="ECO:0007669"/>
    <property type="project" value="TreeGrafter"/>
</dbReference>
<accession>A0A6P8XPG5</accession>
<dbReference type="InterPro" id="IPR001810">
    <property type="entry name" value="F-box_dom"/>
</dbReference>
<dbReference type="SUPFAM" id="SSF81383">
    <property type="entry name" value="F-box domain"/>
    <property type="match status" value="1"/>
</dbReference>
<protein>
    <submittedName>
        <fullName evidence="4">Uncharacterized protein LOC117575041</fullName>
    </submittedName>
</protein>
<feature type="region of interest" description="Disordered" evidence="1">
    <location>
        <begin position="483"/>
        <end position="502"/>
    </location>
</feature>
<feature type="compositionally biased region" description="Polar residues" evidence="1">
    <location>
        <begin position="801"/>
        <end position="811"/>
    </location>
</feature>
<dbReference type="InterPro" id="IPR032675">
    <property type="entry name" value="LRR_dom_sf"/>
</dbReference>
<proteinExistence type="predicted"/>
<dbReference type="GeneID" id="117575041"/>
<feature type="compositionally biased region" description="Polar residues" evidence="1">
    <location>
        <begin position="751"/>
        <end position="764"/>
    </location>
</feature>
<feature type="compositionally biased region" description="Low complexity" evidence="1">
    <location>
        <begin position="817"/>
        <end position="829"/>
    </location>
</feature>
<dbReference type="GO" id="GO:0042594">
    <property type="term" value="P:response to starvation"/>
    <property type="evidence" value="ECO:0007669"/>
    <property type="project" value="TreeGrafter"/>
</dbReference>
<feature type="region of interest" description="Disordered" evidence="1">
    <location>
        <begin position="750"/>
        <end position="829"/>
    </location>
</feature>
<dbReference type="GO" id="GO:0000981">
    <property type="term" value="F:DNA-binding transcription factor activity, RNA polymerase II-specific"/>
    <property type="evidence" value="ECO:0007669"/>
    <property type="project" value="TreeGrafter"/>
</dbReference>
<reference evidence="4" key="1">
    <citation type="submission" date="2025-08" db="UniProtKB">
        <authorList>
            <consortium name="RefSeq"/>
        </authorList>
    </citation>
    <scope>IDENTIFICATION</scope>
    <source>
        <strain evidence="4">15112-1751.03</strain>
        <tissue evidence="4">Whole Adult</tissue>
    </source>
</reference>
<feature type="compositionally biased region" description="Low complexity" evidence="1">
    <location>
        <begin position="32"/>
        <end position="48"/>
    </location>
</feature>